<name>A0ABP0NY71_9DINO</name>
<keyword evidence="2" id="KW-1185">Reference proteome</keyword>
<reference evidence="1 2" key="1">
    <citation type="submission" date="2024-02" db="EMBL/GenBank/DDBJ databases">
        <authorList>
            <person name="Chen Y."/>
            <person name="Shah S."/>
            <person name="Dougan E. K."/>
            <person name="Thang M."/>
            <person name="Chan C."/>
        </authorList>
    </citation>
    <scope>NUCLEOTIDE SEQUENCE [LARGE SCALE GENOMIC DNA]</scope>
</reference>
<accession>A0ABP0NY71</accession>
<evidence type="ECO:0008006" key="3">
    <source>
        <dbReference type="Google" id="ProtNLM"/>
    </source>
</evidence>
<organism evidence="1 2">
    <name type="scientific">Durusdinium trenchii</name>
    <dbReference type="NCBI Taxonomy" id="1381693"/>
    <lineage>
        <taxon>Eukaryota</taxon>
        <taxon>Sar</taxon>
        <taxon>Alveolata</taxon>
        <taxon>Dinophyceae</taxon>
        <taxon>Suessiales</taxon>
        <taxon>Symbiodiniaceae</taxon>
        <taxon>Durusdinium</taxon>
    </lineage>
</organism>
<gene>
    <name evidence="1" type="ORF">CCMP2556_LOCUS33770</name>
</gene>
<dbReference type="EMBL" id="CAXAMN010022361">
    <property type="protein sequence ID" value="CAK9068730.1"/>
    <property type="molecule type" value="Genomic_DNA"/>
</dbReference>
<dbReference type="SUPFAM" id="SSF53448">
    <property type="entry name" value="Nucleotide-diphospho-sugar transferases"/>
    <property type="match status" value="1"/>
</dbReference>
<evidence type="ECO:0000313" key="2">
    <source>
        <dbReference type="Proteomes" id="UP001642484"/>
    </source>
</evidence>
<evidence type="ECO:0000313" key="1">
    <source>
        <dbReference type="EMBL" id="CAK9068730.1"/>
    </source>
</evidence>
<dbReference type="Gene3D" id="3.90.550.10">
    <property type="entry name" value="Spore Coat Polysaccharide Biosynthesis Protein SpsA, Chain A"/>
    <property type="match status" value="2"/>
</dbReference>
<dbReference type="PANTHER" id="PTHR11952:SF9">
    <property type="entry name" value="UDP-SUGAR PYROPHOSPHORYLASE"/>
    <property type="match status" value="1"/>
</dbReference>
<sequence length="841" mass="92904">MSEVVSEVCCPCQLRACRPLSSPLRAPSGGLKGYLERARRLLKDAQEGVNPFSGLTPHVPQGANLSGANGPGSAAFAESERLGMKELAKCAFCLVAGGLGERLGFPGIKIGIMSDSITGMTFLEVYISYIQACQQYARKETGKADLQEKVPALLDVDARIAAHDGFIETKPHGHGDVHGILHQHGLSTRWAEEGREWLFIFQDTNPLSFRILCATLGVSAKEGYVMNSVAIPRIPGENIGGICRLVDEKGHSLTLNVEYNQLDPLLKETPTGGDVPDESGFSPFPGNINVLLFNLPAYARCLQQTGGVVPEFVNPKWANSEKTKLKSSTRLESMMQDFPRLCQPGDKVGMTQLDRWIAKTTVKNNLEDARKKVPPECALTAEADIYACNAKLLTLAGDVVIEEPEEVSFLGINAKLGAQIIIKPSFAICLEQLKSKIRGTIRISKKSTLILEGDVSVDGLQLKGALSLRGTGSFAGETGKRRSIENKGVVLVPIPTDELPKYPPSLQIRGYKKETFEQEDVSLTSRSGSVFLRSFWLSSFLGMAALHGVRSPQSDPPEPCVALSMAGGGPFILSDSDQLVEQVLRLFGYLDDEFNADLREVRTQNVELENAKTWKEHTREIKVPHMPYQKLTSHRAAVCLPYDTTIFSLQRALRSARHAREVALFLIANMPIFVPKDLWRWLIGPHTLRQMEFLHHPSHANSTEPPPEPLELSPFFASIHQPLGVEQALEWSSYSDWALLPHVFYFQGIPELFKQLMDMEALLTASAAMKAFNDEELIFAVEHWRKVAQRRRRGGHGLRSRAALRLEGRRADWGHRTSMDGLGRFDVSRASALMVGGSHCW</sequence>
<dbReference type="Proteomes" id="UP001642484">
    <property type="component" value="Unassembled WGS sequence"/>
</dbReference>
<dbReference type="InterPro" id="IPR039741">
    <property type="entry name" value="UDP-sugar_pyrophosphorylase"/>
</dbReference>
<dbReference type="InterPro" id="IPR029044">
    <property type="entry name" value="Nucleotide-diphossugar_trans"/>
</dbReference>
<proteinExistence type="predicted"/>
<comment type="caution">
    <text evidence="1">The sequence shown here is derived from an EMBL/GenBank/DDBJ whole genome shotgun (WGS) entry which is preliminary data.</text>
</comment>
<dbReference type="PANTHER" id="PTHR11952">
    <property type="entry name" value="UDP- GLUCOSE PYROPHOSPHORYLASE"/>
    <property type="match status" value="1"/>
</dbReference>
<protein>
    <recommendedName>
        <fullName evidence="3">UTP--glucose-1-phosphate uridylyltransferase</fullName>
    </recommendedName>
</protein>
<dbReference type="Gene3D" id="2.160.10.30">
    <property type="match status" value="1"/>
</dbReference>